<dbReference type="GO" id="GO:0004673">
    <property type="term" value="F:protein histidine kinase activity"/>
    <property type="evidence" value="ECO:0007669"/>
    <property type="project" value="UniProtKB-EC"/>
</dbReference>
<evidence type="ECO:0000256" key="2">
    <source>
        <dbReference type="ARBA" id="ARBA00012438"/>
    </source>
</evidence>
<dbReference type="EC" id="2.7.13.3" evidence="2"/>
<protein>
    <recommendedName>
        <fullName evidence="2">histidine kinase</fullName>
        <ecNumber evidence="2">2.7.13.3</ecNumber>
    </recommendedName>
</protein>
<evidence type="ECO:0000256" key="5">
    <source>
        <dbReference type="ARBA" id="ARBA00023012"/>
    </source>
</evidence>
<gene>
    <name evidence="7" type="ORF">DFJ65_2632</name>
</gene>
<evidence type="ECO:0000256" key="3">
    <source>
        <dbReference type="ARBA" id="ARBA00022679"/>
    </source>
</evidence>
<evidence type="ECO:0000313" key="8">
    <source>
        <dbReference type="Proteomes" id="UP000256253"/>
    </source>
</evidence>
<dbReference type="Proteomes" id="UP000256253">
    <property type="component" value="Unassembled WGS sequence"/>
</dbReference>
<accession>A0A3D9USS9</accession>
<keyword evidence="5" id="KW-0902">Two-component regulatory system</keyword>
<dbReference type="PANTHER" id="PTHR24421">
    <property type="entry name" value="NITRATE/NITRITE SENSOR PROTEIN NARX-RELATED"/>
    <property type="match status" value="1"/>
</dbReference>
<keyword evidence="4 7" id="KW-0418">Kinase</keyword>
<keyword evidence="6" id="KW-0812">Transmembrane</keyword>
<comment type="catalytic activity">
    <reaction evidence="1">
        <text>ATP + protein L-histidine = ADP + protein N-phospho-L-histidine.</text>
        <dbReference type="EC" id="2.7.13.3"/>
    </reaction>
</comment>
<evidence type="ECO:0000313" key="7">
    <source>
        <dbReference type="EMBL" id="REF31563.1"/>
    </source>
</evidence>
<dbReference type="PANTHER" id="PTHR24421:SF10">
    <property type="entry name" value="NITRATE_NITRITE SENSOR PROTEIN NARQ"/>
    <property type="match status" value="1"/>
</dbReference>
<name>A0A3D9USS9_9MICO</name>
<comment type="caution">
    <text evidence="7">The sequence shown here is derived from an EMBL/GenBank/DDBJ whole genome shotgun (WGS) entry which is preliminary data.</text>
</comment>
<dbReference type="Gene3D" id="6.10.250.2870">
    <property type="match status" value="1"/>
</dbReference>
<evidence type="ECO:0000256" key="6">
    <source>
        <dbReference type="SAM" id="Phobius"/>
    </source>
</evidence>
<evidence type="ECO:0000256" key="1">
    <source>
        <dbReference type="ARBA" id="ARBA00000085"/>
    </source>
</evidence>
<proteinExistence type="predicted"/>
<keyword evidence="8" id="KW-1185">Reference proteome</keyword>
<dbReference type="GO" id="GO:0000160">
    <property type="term" value="P:phosphorelay signal transduction system"/>
    <property type="evidence" value="ECO:0007669"/>
    <property type="project" value="UniProtKB-KW"/>
</dbReference>
<feature type="transmembrane region" description="Helical" evidence="6">
    <location>
        <begin position="68"/>
        <end position="85"/>
    </location>
</feature>
<feature type="transmembrane region" description="Helical" evidence="6">
    <location>
        <begin position="105"/>
        <end position="125"/>
    </location>
</feature>
<feature type="transmembrane region" description="Helical" evidence="6">
    <location>
        <begin position="137"/>
        <end position="155"/>
    </location>
</feature>
<feature type="transmembrane region" description="Helical" evidence="6">
    <location>
        <begin position="161"/>
        <end position="178"/>
    </location>
</feature>
<organism evidence="7 8">
    <name type="scientific">Calidifontibacter indicus</name>
    <dbReference type="NCBI Taxonomy" id="419650"/>
    <lineage>
        <taxon>Bacteria</taxon>
        <taxon>Bacillati</taxon>
        <taxon>Actinomycetota</taxon>
        <taxon>Actinomycetes</taxon>
        <taxon>Micrococcales</taxon>
        <taxon>Dermacoccaceae</taxon>
        <taxon>Calidifontibacter</taxon>
    </lineage>
</organism>
<dbReference type="AlphaFoldDB" id="A0A3D9USS9"/>
<sequence>MGESRRDRSAGSFGGVFRGIRRLDWGIAAALTLLGTAQMYMNVSVTDAEVSAEIAHDSMAHVMTSHSVWMIPVWWFATVPVLWWRRNVVAVLAISLGAMVAHDLIFGWVGRCGAGLPLAFVLAFLGALDSDRARRWWALGLSVVLAVAVVAVDAITGSGLIAPAALVTLLIFAVGRAVRQRSRLAGDLRERTHELHRLRDERAGLEVAADRARIARELDELLQVRLDRLALAAETADVADRAGATATLERIETDARETLDRMRTLVGELRDGEVALAPTPTIAHLDAMLVRHTGAPPRLTVTGDPRGLTAAVELSAYRIVEHLVQVLAGRSQEPVEVDVRFADDALEIRVAGTVPKGVNVRAAAARARERAQVVGGSVDLRVARGRAQATASLPMAG</sequence>
<evidence type="ECO:0000256" key="4">
    <source>
        <dbReference type="ARBA" id="ARBA00022777"/>
    </source>
</evidence>
<keyword evidence="3" id="KW-0808">Transferase</keyword>
<reference evidence="7 8" key="1">
    <citation type="submission" date="2018-08" db="EMBL/GenBank/DDBJ databases">
        <title>Sequencing the genomes of 1000 actinobacteria strains.</title>
        <authorList>
            <person name="Klenk H.-P."/>
        </authorList>
    </citation>
    <scope>NUCLEOTIDE SEQUENCE [LARGE SCALE GENOMIC DNA]</scope>
    <source>
        <strain evidence="7 8">DSM 22967</strain>
    </source>
</reference>
<keyword evidence="6" id="KW-1133">Transmembrane helix</keyword>
<keyword evidence="6" id="KW-0472">Membrane</keyword>
<dbReference type="EMBL" id="QTUA01000001">
    <property type="protein sequence ID" value="REF31563.1"/>
    <property type="molecule type" value="Genomic_DNA"/>
</dbReference>
<dbReference type="InterPro" id="IPR050482">
    <property type="entry name" value="Sensor_HK_TwoCompSys"/>
</dbReference>